<protein>
    <recommendedName>
        <fullName evidence="1">Zinc knuckle CX2CX4HX4C domain-containing protein</fullName>
    </recommendedName>
</protein>
<dbReference type="AlphaFoldDB" id="A0A7J6GZ30"/>
<evidence type="ECO:0000313" key="3">
    <source>
        <dbReference type="Proteomes" id="UP000525078"/>
    </source>
</evidence>
<organism evidence="2 3">
    <name type="scientific">Cannabis sativa</name>
    <name type="common">Hemp</name>
    <name type="synonym">Marijuana</name>
    <dbReference type="NCBI Taxonomy" id="3483"/>
    <lineage>
        <taxon>Eukaryota</taxon>
        <taxon>Viridiplantae</taxon>
        <taxon>Streptophyta</taxon>
        <taxon>Embryophyta</taxon>
        <taxon>Tracheophyta</taxon>
        <taxon>Spermatophyta</taxon>
        <taxon>Magnoliopsida</taxon>
        <taxon>eudicotyledons</taxon>
        <taxon>Gunneridae</taxon>
        <taxon>Pentapetalae</taxon>
        <taxon>rosids</taxon>
        <taxon>fabids</taxon>
        <taxon>Rosales</taxon>
        <taxon>Cannabaceae</taxon>
        <taxon>Cannabis</taxon>
    </lineage>
</organism>
<evidence type="ECO:0000313" key="2">
    <source>
        <dbReference type="EMBL" id="KAF4388206.1"/>
    </source>
</evidence>
<evidence type="ECO:0000259" key="1">
    <source>
        <dbReference type="Pfam" id="PF14392"/>
    </source>
</evidence>
<dbReference type="EMBL" id="JAATIP010000035">
    <property type="protein sequence ID" value="KAF4388206.1"/>
    <property type="molecule type" value="Genomic_DNA"/>
</dbReference>
<dbReference type="Proteomes" id="UP000525078">
    <property type="component" value="Unassembled WGS sequence"/>
</dbReference>
<sequence length="382" mass="40545">MIVVGLLITVLGAFGGTPSFSRLGLLVVVVDLDKVKPTFWNHFLKVQVDIEFVKPLVLGCYFDLGLGVKWWLQFKFEKIGIFCYNCGCLGHQRRGYYLPSPVTVANCDRIMFPLYGSWLSTASSYQDVFSSANSIPRLGSSVALLAASKTVPPPVSLNVVGGKSMLPVSKSGRGSRRAKMVTARVSGGLDLGHQRRGYYLPSPVTVANCDRIMFPLYGSWLSTASSYQDVFSSANLIPRLGSSVALLAASKTVPPPVSLNVVGGKSMLPVSKSGRGSRRAKMVTARVSRGLDLDRIGGVIGPVNASTGPAIISNEESGPVCLGQVEKAVNGVVLYPEQVTIGPKDGGPLVDCGKFDVGSVMTCGAKGPSLLFVGEQRPIFPA</sequence>
<name>A0A7J6GZ30_CANSA</name>
<dbReference type="Pfam" id="PF14392">
    <property type="entry name" value="zf-CCHC_4"/>
    <property type="match status" value="1"/>
</dbReference>
<proteinExistence type="predicted"/>
<dbReference type="InterPro" id="IPR025836">
    <property type="entry name" value="Zn_knuckle_CX2CX4HX4C"/>
</dbReference>
<feature type="domain" description="Zinc knuckle CX2CX4HX4C" evidence="1">
    <location>
        <begin position="54"/>
        <end position="94"/>
    </location>
</feature>
<comment type="caution">
    <text evidence="2">The sequence shown here is derived from an EMBL/GenBank/DDBJ whole genome shotgun (WGS) entry which is preliminary data.</text>
</comment>
<gene>
    <name evidence="2" type="ORF">F8388_021036</name>
</gene>
<reference evidence="2 3" key="1">
    <citation type="journal article" date="2020" name="bioRxiv">
        <title>Sequence and annotation of 42 cannabis genomes reveals extensive copy number variation in cannabinoid synthesis and pathogen resistance genes.</title>
        <authorList>
            <person name="Mckernan K.J."/>
            <person name="Helbert Y."/>
            <person name="Kane L.T."/>
            <person name="Ebling H."/>
            <person name="Zhang L."/>
            <person name="Liu B."/>
            <person name="Eaton Z."/>
            <person name="Mclaughlin S."/>
            <person name="Kingan S."/>
            <person name="Baybayan P."/>
            <person name="Concepcion G."/>
            <person name="Jordan M."/>
            <person name="Riva A."/>
            <person name="Barbazuk W."/>
            <person name="Harkins T."/>
        </authorList>
    </citation>
    <scope>NUCLEOTIDE SEQUENCE [LARGE SCALE GENOMIC DNA]</scope>
    <source>
        <strain evidence="3">cv. Jamaican Lion 4</strain>
        <tissue evidence="2">Leaf</tissue>
    </source>
</reference>
<accession>A0A7J6GZ30</accession>